<evidence type="ECO:0000256" key="2">
    <source>
        <dbReference type="ARBA" id="ARBA00023002"/>
    </source>
</evidence>
<dbReference type="GO" id="GO:0006081">
    <property type="term" value="P:aldehyde metabolic process"/>
    <property type="evidence" value="ECO:0007669"/>
    <property type="project" value="InterPro"/>
</dbReference>
<evidence type="ECO:0000313" key="10">
    <source>
        <dbReference type="Proteomes" id="UP000664795"/>
    </source>
</evidence>
<dbReference type="PROSITE" id="PS00070">
    <property type="entry name" value="ALDEHYDE_DEHYDR_CYS"/>
    <property type="match status" value="1"/>
</dbReference>
<evidence type="ECO:0000256" key="5">
    <source>
        <dbReference type="PIRSR" id="PIRSR036492-1"/>
    </source>
</evidence>
<feature type="domain" description="Aldehyde dehydrogenase" evidence="8">
    <location>
        <begin position="10"/>
        <end position="442"/>
    </location>
</feature>
<dbReference type="InterPro" id="IPR015590">
    <property type="entry name" value="Aldehyde_DH_dom"/>
</dbReference>
<dbReference type="Proteomes" id="UP000664795">
    <property type="component" value="Unassembled WGS sequence"/>
</dbReference>
<dbReference type="PROSITE" id="PS00687">
    <property type="entry name" value="ALDEHYDE_DEHYDR_GLU"/>
    <property type="match status" value="1"/>
</dbReference>
<proteinExistence type="inferred from homology"/>
<evidence type="ECO:0000256" key="4">
    <source>
        <dbReference type="PIRNR" id="PIRNR036492"/>
    </source>
</evidence>
<name>A0A939GA28_9BACT</name>
<dbReference type="InterPro" id="IPR016163">
    <property type="entry name" value="Ald_DH_C"/>
</dbReference>
<dbReference type="GO" id="GO:0004029">
    <property type="term" value="F:aldehyde dehydrogenase (NAD+) activity"/>
    <property type="evidence" value="ECO:0007669"/>
    <property type="project" value="TreeGrafter"/>
</dbReference>
<dbReference type="InterPro" id="IPR029510">
    <property type="entry name" value="Ald_DH_CS_GLU"/>
</dbReference>
<organism evidence="9 10">
    <name type="scientific">Fibrella aquatilis</name>
    <dbReference type="NCBI Taxonomy" id="2817059"/>
    <lineage>
        <taxon>Bacteria</taxon>
        <taxon>Pseudomonadati</taxon>
        <taxon>Bacteroidota</taxon>
        <taxon>Cytophagia</taxon>
        <taxon>Cytophagales</taxon>
        <taxon>Spirosomataceae</taxon>
        <taxon>Fibrella</taxon>
    </lineage>
</organism>
<sequence length="476" mass="53186">MIAQDPQIDQKRQITIAFDRLRQGAQAMALTTAAERIERIKRIKTWIETNKDKLYEAMYADFRKPSAEVDLGEMVGLMSELRYMIKHLKTWMRPQRVPTPLSMVGTSGYLKYEPKGVVLIIAPWNYPFDLLIGPLATAIAAGNVCMLKPSELTPHTSAVMKQMIADLFSPDEVVLFEGDANTAQTMLDLPFNHIFFTGSPALGKIVMTAAAKHLASVTLELGGKSPFVVDETANIVKAAEILAWAKFFNNGQTCIAPDYLLVHESVKIPLINEVKNAVDRMYGADAAARAASESYARIVNPRHFQRVKGLIEDAVAKGATVRMGGRVNADDNYVEPTMIDGVTDEMTIMQDEIFGPLLPVVSVKNLDEALRHINSREKPLALYLHSRKQKNIDYVMNRTSSGNTVVNDALIHFTHAELPFGGVNNSGIGSYHGYFGFQELSHRRGVLRRDFGTMKFLFPPYTNRVQKLMGWLVKYF</sequence>
<dbReference type="PIRSF" id="PIRSF036492">
    <property type="entry name" value="ALDH"/>
    <property type="match status" value="1"/>
</dbReference>
<comment type="caution">
    <text evidence="9">The sequence shown here is derived from an EMBL/GenBank/DDBJ whole genome shotgun (WGS) entry which is preliminary data.</text>
</comment>
<feature type="active site" evidence="5 6">
    <location>
        <position position="220"/>
    </location>
</feature>
<dbReference type="Gene3D" id="3.40.605.10">
    <property type="entry name" value="Aldehyde Dehydrogenase, Chain A, domain 1"/>
    <property type="match status" value="1"/>
</dbReference>
<dbReference type="EMBL" id="JAFMYU010000022">
    <property type="protein sequence ID" value="MBO0933770.1"/>
    <property type="molecule type" value="Genomic_DNA"/>
</dbReference>
<dbReference type="InterPro" id="IPR016162">
    <property type="entry name" value="Ald_DH_N"/>
</dbReference>
<gene>
    <name evidence="9" type="ORF">J2I48_22370</name>
</gene>
<evidence type="ECO:0000256" key="1">
    <source>
        <dbReference type="ARBA" id="ARBA00009986"/>
    </source>
</evidence>
<keyword evidence="3" id="KW-0520">NAD</keyword>
<dbReference type="Gene3D" id="3.40.309.10">
    <property type="entry name" value="Aldehyde Dehydrogenase, Chain A, domain 2"/>
    <property type="match status" value="1"/>
</dbReference>
<evidence type="ECO:0000256" key="7">
    <source>
        <dbReference type="RuleBase" id="RU003345"/>
    </source>
</evidence>
<dbReference type="SUPFAM" id="SSF53720">
    <property type="entry name" value="ALDH-like"/>
    <property type="match status" value="1"/>
</dbReference>
<feature type="active site" evidence="5">
    <location>
        <position position="254"/>
    </location>
</feature>
<accession>A0A939GA28</accession>
<dbReference type="GO" id="GO:0005737">
    <property type="term" value="C:cytoplasm"/>
    <property type="evidence" value="ECO:0007669"/>
    <property type="project" value="TreeGrafter"/>
</dbReference>
<dbReference type="PANTHER" id="PTHR43570">
    <property type="entry name" value="ALDEHYDE DEHYDROGENASE"/>
    <property type="match status" value="1"/>
</dbReference>
<evidence type="ECO:0000259" key="8">
    <source>
        <dbReference type="Pfam" id="PF00171"/>
    </source>
</evidence>
<dbReference type="InterPro" id="IPR016160">
    <property type="entry name" value="Ald_DH_CS_CYS"/>
</dbReference>
<dbReference type="CDD" id="cd07134">
    <property type="entry name" value="ALDH_AlkH-like"/>
    <property type="match status" value="1"/>
</dbReference>
<dbReference type="Pfam" id="PF00171">
    <property type="entry name" value="Aldedh"/>
    <property type="match status" value="1"/>
</dbReference>
<reference evidence="9 10" key="1">
    <citation type="submission" date="2021-03" db="EMBL/GenBank/DDBJ databases">
        <title>Fibrella sp. HMF5036 genome sequencing and assembly.</title>
        <authorList>
            <person name="Kang H."/>
            <person name="Kim H."/>
            <person name="Bae S."/>
            <person name="Joh K."/>
        </authorList>
    </citation>
    <scope>NUCLEOTIDE SEQUENCE [LARGE SCALE GENOMIC DNA]</scope>
    <source>
        <strain evidence="9 10">HMF5036</strain>
    </source>
</reference>
<evidence type="ECO:0000313" key="9">
    <source>
        <dbReference type="EMBL" id="MBO0933770.1"/>
    </source>
</evidence>
<evidence type="ECO:0000256" key="3">
    <source>
        <dbReference type="ARBA" id="ARBA00023027"/>
    </source>
</evidence>
<comment type="similarity">
    <text evidence="1 4 7">Belongs to the aldehyde dehydrogenase family.</text>
</comment>
<dbReference type="FunFam" id="3.40.309.10:FF:000003">
    <property type="entry name" value="Aldehyde dehydrogenase"/>
    <property type="match status" value="1"/>
</dbReference>
<dbReference type="RefSeq" id="WP_207337734.1">
    <property type="nucleotide sequence ID" value="NZ_JAFMYU010000022.1"/>
</dbReference>
<dbReference type="InterPro" id="IPR016161">
    <property type="entry name" value="Ald_DH/histidinol_DH"/>
</dbReference>
<keyword evidence="10" id="KW-1185">Reference proteome</keyword>
<dbReference type="InterPro" id="IPR012394">
    <property type="entry name" value="Aldehyde_DH_NAD(P)"/>
</dbReference>
<dbReference type="PANTHER" id="PTHR43570:SF20">
    <property type="entry name" value="ALDEHYDE DEHYDROGENASE ALDX-RELATED"/>
    <property type="match status" value="1"/>
</dbReference>
<keyword evidence="2 4" id="KW-0560">Oxidoreductase</keyword>
<protein>
    <recommendedName>
        <fullName evidence="4">Aldehyde dehydrogenase</fullName>
    </recommendedName>
</protein>
<dbReference type="FunFam" id="3.40.605.10:FF:000004">
    <property type="entry name" value="Aldehyde dehydrogenase"/>
    <property type="match status" value="1"/>
</dbReference>
<evidence type="ECO:0000256" key="6">
    <source>
        <dbReference type="PROSITE-ProRule" id="PRU10007"/>
    </source>
</evidence>
<dbReference type="AlphaFoldDB" id="A0A939GA28"/>